<dbReference type="Proteomes" id="UP000318297">
    <property type="component" value="Unassembled WGS sequence"/>
</dbReference>
<keyword evidence="1" id="KW-0812">Transmembrane</keyword>
<dbReference type="EMBL" id="VIVQ01000001">
    <property type="protein sequence ID" value="TWE11973.1"/>
    <property type="molecule type" value="Genomic_DNA"/>
</dbReference>
<comment type="caution">
    <text evidence="2">The sequence shown here is derived from an EMBL/GenBank/DDBJ whole genome shotgun (WGS) entry which is preliminary data.</text>
</comment>
<gene>
    <name evidence="2" type="ORF">BKA23_0768</name>
</gene>
<evidence type="ECO:0000313" key="3">
    <source>
        <dbReference type="Proteomes" id="UP000318297"/>
    </source>
</evidence>
<dbReference type="AlphaFoldDB" id="A0A561E8P1"/>
<keyword evidence="1" id="KW-0472">Membrane</keyword>
<accession>A0A561E8P1</accession>
<feature type="transmembrane region" description="Helical" evidence="1">
    <location>
        <begin position="7"/>
        <end position="25"/>
    </location>
</feature>
<proteinExistence type="predicted"/>
<name>A0A561E8P1_9MICO</name>
<keyword evidence="1" id="KW-1133">Transmembrane helix</keyword>
<organism evidence="2 3">
    <name type="scientific">Rudaeicoccus suwonensis</name>
    <dbReference type="NCBI Taxonomy" id="657409"/>
    <lineage>
        <taxon>Bacteria</taxon>
        <taxon>Bacillati</taxon>
        <taxon>Actinomycetota</taxon>
        <taxon>Actinomycetes</taxon>
        <taxon>Micrococcales</taxon>
        <taxon>Dermacoccaceae</taxon>
        <taxon>Rudaeicoccus</taxon>
    </lineage>
</organism>
<dbReference type="InterPro" id="IPR021385">
    <property type="entry name" value="DUF3017"/>
</dbReference>
<dbReference type="Pfam" id="PF11222">
    <property type="entry name" value="DUF3017"/>
    <property type="match status" value="1"/>
</dbReference>
<feature type="transmembrane region" description="Helical" evidence="1">
    <location>
        <begin position="62"/>
        <end position="82"/>
    </location>
</feature>
<sequence length="89" mass="9052">MSQFRLGPLWWAVLAAVATGVLVTFCGSVRVGGFLIAAAMVLAAIARLMMHEEALGAIAVRSKATDAVVLLGLAAALAVIFAKVKLGGS</sequence>
<evidence type="ECO:0000256" key="1">
    <source>
        <dbReference type="SAM" id="Phobius"/>
    </source>
</evidence>
<keyword evidence="3" id="KW-1185">Reference proteome</keyword>
<reference evidence="2 3" key="1">
    <citation type="submission" date="2019-06" db="EMBL/GenBank/DDBJ databases">
        <title>Sequencing the genomes of 1000 actinobacteria strains.</title>
        <authorList>
            <person name="Klenk H.-P."/>
        </authorList>
    </citation>
    <scope>NUCLEOTIDE SEQUENCE [LARGE SCALE GENOMIC DNA]</scope>
    <source>
        <strain evidence="2 3">DSM 19560</strain>
    </source>
</reference>
<evidence type="ECO:0000313" key="2">
    <source>
        <dbReference type="EMBL" id="TWE11973.1"/>
    </source>
</evidence>
<protein>
    <submittedName>
        <fullName evidence="2">DUF3017 family protein</fullName>
    </submittedName>
</protein>
<feature type="transmembrane region" description="Helical" evidence="1">
    <location>
        <begin position="31"/>
        <end position="50"/>
    </location>
</feature>
<dbReference type="RefSeq" id="WP_145225606.1">
    <property type="nucleotide sequence ID" value="NZ_VIVQ01000001.1"/>
</dbReference>